<name>A0A371BED3_9SPHN</name>
<keyword evidence="1" id="KW-0175">Coiled coil</keyword>
<sequence>MVFSGSSLEILIEQLDRAIPWMDESAYIGFEVERHDWRPVWDLCRQIQEQFKGYKGFASKEEHQAAWDRFQMLRQKASRLADVEKANFAAQSETYRVDIVSEARACYWSASADFFVGSVLGETTVEEMKELQVRLKEAGQKLSRNKARMTREHKEECFGAIQDARESHDRFWEKYKDYKDQRRQEYEAKQAEFESKRAQWIERTNANIRRNQEKLSNAEDALNRVRNRISELEDKLYETNSEKWQGIFSEWLEEARSKERDIEESIERIEGWIREDEDKLSGS</sequence>
<keyword evidence="3" id="KW-1185">Reference proteome</keyword>
<feature type="coiled-coil region" evidence="1">
    <location>
        <begin position="183"/>
        <end position="242"/>
    </location>
</feature>
<dbReference type="EMBL" id="QRGP01000001">
    <property type="protein sequence ID" value="RDV05962.1"/>
    <property type="molecule type" value="Genomic_DNA"/>
</dbReference>
<organism evidence="2 3">
    <name type="scientific">Sphingorhabdus pulchriflava</name>
    <dbReference type="NCBI Taxonomy" id="2292257"/>
    <lineage>
        <taxon>Bacteria</taxon>
        <taxon>Pseudomonadati</taxon>
        <taxon>Pseudomonadota</taxon>
        <taxon>Alphaproteobacteria</taxon>
        <taxon>Sphingomonadales</taxon>
        <taxon>Sphingomonadaceae</taxon>
        <taxon>Sphingorhabdus</taxon>
    </lineage>
</organism>
<gene>
    <name evidence="2" type="ORF">DXH95_00440</name>
</gene>
<comment type="caution">
    <text evidence="2">The sequence shown here is derived from an EMBL/GenBank/DDBJ whole genome shotgun (WGS) entry which is preliminary data.</text>
</comment>
<evidence type="ECO:0000313" key="3">
    <source>
        <dbReference type="Proteomes" id="UP000263833"/>
    </source>
</evidence>
<dbReference type="AlphaFoldDB" id="A0A371BED3"/>
<proteinExistence type="predicted"/>
<protein>
    <submittedName>
        <fullName evidence="2">Uncharacterized protein</fullName>
    </submittedName>
</protein>
<dbReference type="Proteomes" id="UP000263833">
    <property type="component" value="Unassembled WGS sequence"/>
</dbReference>
<evidence type="ECO:0000313" key="2">
    <source>
        <dbReference type="EMBL" id="RDV05962.1"/>
    </source>
</evidence>
<accession>A0A371BED3</accession>
<reference evidence="3" key="1">
    <citation type="submission" date="2018-08" db="EMBL/GenBank/DDBJ databases">
        <authorList>
            <person name="Kim S.-J."/>
            <person name="Jung G.-Y."/>
        </authorList>
    </citation>
    <scope>NUCLEOTIDE SEQUENCE [LARGE SCALE GENOMIC DNA]</scope>
    <source>
        <strain evidence="3">GY_G</strain>
    </source>
</reference>
<evidence type="ECO:0000256" key="1">
    <source>
        <dbReference type="SAM" id="Coils"/>
    </source>
</evidence>